<dbReference type="RefSeq" id="WP_048166130.1">
    <property type="nucleotide sequence ID" value="NZ_CP009502.1"/>
</dbReference>
<dbReference type="InterPro" id="IPR035986">
    <property type="entry name" value="PKD_dom_sf"/>
</dbReference>
<dbReference type="InterPro" id="IPR013783">
    <property type="entry name" value="Ig-like_fold"/>
</dbReference>
<feature type="region of interest" description="Disordered" evidence="1">
    <location>
        <begin position="53"/>
        <end position="90"/>
    </location>
</feature>
<evidence type="ECO:0000313" key="3">
    <source>
        <dbReference type="EMBL" id="AKB14944.1"/>
    </source>
</evidence>
<dbReference type="Gene3D" id="2.60.40.10">
    <property type="entry name" value="Immunoglobulins"/>
    <property type="match status" value="1"/>
</dbReference>
<dbReference type="KEGG" id="mthe:MSTHC_0626"/>
<dbReference type="PROSITE" id="PS50093">
    <property type="entry name" value="PKD"/>
    <property type="match status" value="1"/>
</dbReference>
<proteinExistence type="predicted"/>
<evidence type="ECO:0000256" key="1">
    <source>
        <dbReference type="SAM" id="MobiDB-lite"/>
    </source>
</evidence>
<sequence>MSKSWDFSNDGITDSAKMNPVYEFVTQGNYTVNLTVKNVNGANSKLATINVLTKSNSSGGNSGRNFGGSSGNSENSGNNHKSGGIGGGSPETVRNVQVKELLQAFITGGKPVKFDFTKNATYVVYGLLADFCIKKVKSKVSVKKSATGGIRTHELLRD</sequence>
<dbReference type="Proteomes" id="UP000056925">
    <property type="component" value="Chromosome"/>
</dbReference>
<dbReference type="Pfam" id="PF18911">
    <property type="entry name" value="PKD_4"/>
    <property type="match status" value="1"/>
</dbReference>
<feature type="domain" description="PKD" evidence="2">
    <location>
        <begin position="1"/>
        <end position="51"/>
    </location>
</feature>
<reference evidence="3 4" key="1">
    <citation type="submission" date="2014-07" db="EMBL/GenBank/DDBJ databases">
        <title>Methanogenic archaea and the global carbon cycle.</title>
        <authorList>
            <person name="Henriksen J.R."/>
            <person name="Luke J."/>
            <person name="Reinhart S."/>
            <person name="Benedict M.N."/>
            <person name="Youngblut N.D."/>
            <person name="Metcalf M.E."/>
            <person name="Whitaker R.J."/>
            <person name="Metcalf W.W."/>
        </authorList>
    </citation>
    <scope>NUCLEOTIDE SEQUENCE [LARGE SCALE GENOMIC DNA]</scope>
    <source>
        <strain evidence="3 4">CHTI-55</strain>
    </source>
</reference>
<dbReference type="InterPro" id="IPR000601">
    <property type="entry name" value="PKD_dom"/>
</dbReference>
<evidence type="ECO:0000259" key="2">
    <source>
        <dbReference type="PROSITE" id="PS50093"/>
    </source>
</evidence>
<organism evidence="3 4">
    <name type="scientific">Methanosarcina thermophila CHTI-55</name>
    <dbReference type="NCBI Taxonomy" id="1434121"/>
    <lineage>
        <taxon>Archaea</taxon>
        <taxon>Methanobacteriati</taxon>
        <taxon>Methanobacteriota</taxon>
        <taxon>Stenosarchaea group</taxon>
        <taxon>Methanomicrobia</taxon>
        <taxon>Methanosarcinales</taxon>
        <taxon>Methanosarcinaceae</taxon>
        <taxon>Methanosarcina</taxon>
    </lineage>
</organism>
<protein>
    <submittedName>
        <fullName evidence="3">Cell surface protein</fullName>
    </submittedName>
</protein>
<dbReference type="GeneID" id="41601911"/>
<dbReference type="AlphaFoldDB" id="A0A0E3H9Z1"/>
<dbReference type="EMBL" id="CP009502">
    <property type="protein sequence ID" value="AKB14944.1"/>
    <property type="molecule type" value="Genomic_DNA"/>
</dbReference>
<dbReference type="HOGENOM" id="CLU_1665531_0_0_2"/>
<feature type="compositionally biased region" description="Gly residues" evidence="1">
    <location>
        <begin position="60"/>
        <end position="70"/>
    </location>
</feature>
<accession>A0A0E3H9Z1</accession>
<dbReference type="CDD" id="cd00146">
    <property type="entry name" value="PKD"/>
    <property type="match status" value="1"/>
</dbReference>
<gene>
    <name evidence="3" type="ORF">MSTHC_0626</name>
</gene>
<dbReference type="SUPFAM" id="SSF49299">
    <property type="entry name" value="PKD domain"/>
    <property type="match status" value="1"/>
</dbReference>
<feature type="compositionally biased region" description="Low complexity" evidence="1">
    <location>
        <begin position="71"/>
        <end position="82"/>
    </location>
</feature>
<evidence type="ECO:0000313" key="4">
    <source>
        <dbReference type="Proteomes" id="UP000056925"/>
    </source>
</evidence>
<name>A0A0E3H9Z1_METTE</name>
<dbReference type="PATRIC" id="fig|1434121.4.peg.781"/>